<evidence type="ECO:0000256" key="2">
    <source>
        <dbReference type="ARBA" id="ARBA00023242"/>
    </source>
</evidence>
<dbReference type="PANTHER" id="PTHR21686:SF12">
    <property type="entry name" value="DEOXYNUCLEOTIDYLTRANSFERASE TERMINAL-INTERACTING PROTEIN 2"/>
    <property type="match status" value="1"/>
</dbReference>
<dbReference type="PANTHER" id="PTHR21686">
    <property type="entry name" value="DEOXYNUCLEOTIDYLTRANSFERASE TERMINAL-INTERACTING PROTEIN 2"/>
    <property type="match status" value="1"/>
</dbReference>
<evidence type="ECO:0000313" key="6">
    <source>
        <dbReference type="EMBL" id="CAF0900978.1"/>
    </source>
</evidence>
<evidence type="ECO:0000256" key="1">
    <source>
        <dbReference type="ARBA" id="ARBA00004604"/>
    </source>
</evidence>
<keyword evidence="2" id="KW-0539">Nucleus</keyword>
<accession>A0A813ZNH5</accession>
<proteinExistence type="predicted"/>
<dbReference type="AlphaFoldDB" id="A0A813ZNH5"/>
<evidence type="ECO:0000313" key="9">
    <source>
        <dbReference type="Proteomes" id="UP000663829"/>
    </source>
</evidence>
<reference evidence="6" key="1">
    <citation type="submission" date="2021-02" db="EMBL/GenBank/DDBJ databases">
        <authorList>
            <person name="Nowell W R."/>
        </authorList>
    </citation>
    <scope>NUCLEOTIDE SEQUENCE</scope>
</reference>
<dbReference type="EMBL" id="CAJOBC010001525">
    <property type="protein sequence ID" value="CAF3683481.1"/>
    <property type="molecule type" value="Genomic_DNA"/>
</dbReference>
<feature type="region of interest" description="Disordered" evidence="3">
    <location>
        <begin position="177"/>
        <end position="196"/>
    </location>
</feature>
<dbReference type="Proteomes" id="UP000677228">
    <property type="component" value="Unassembled WGS sequence"/>
</dbReference>
<evidence type="ECO:0000256" key="3">
    <source>
        <dbReference type="SAM" id="MobiDB-lite"/>
    </source>
</evidence>
<dbReference type="EMBL" id="CAJNOQ010001525">
    <property type="protein sequence ID" value="CAF0900978.1"/>
    <property type="molecule type" value="Genomic_DNA"/>
</dbReference>
<gene>
    <name evidence="6" type="ORF">GPM918_LOCUS8634</name>
    <name evidence="5" type="ORF">OVA965_LOCUS4174</name>
    <name evidence="8" type="ORF">SRO942_LOCUS8634</name>
    <name evidence="7" type="ORF">TMI583_LOCUS4172</name>
</gene>
<dbReference type="InterPro" id="IPR039883">
    <property type="entry name" value="Fcf2/DNTTIP2"/>
</dbReference>
<comment type="caution">
    <text evidence="6">The sequence shown here is derived from an EMBL/GenBank/DDBJ whole genome shotgun (WGS) entry which is preliminary data.</text>
</comment>
<dbReference type="Proteomes" id="UP000681722">
    <property type="component" value="Unassembled WGS sequence"/>
</dbReference>
<keyword evidence="9" id="KW-1185">Reference proteome</keyword>
<evidence type="ECO:0000313" key="8">
    <source>
        <dbReference type="EMBL" id="CAF3683481.1"/>
    </source>
</evidence>
<evidence type="ECO:0000313" key="7">
    <source>
        <dbReference type="EMBL" id="CAF3574494.1"/>
    </source>
</evidence>
<evidence type="ECO:0000313" key="5">
    <source>
        <dbReference type="EMBL" id="CAF0791839.1"/>
    </source>
</evidence>
<dbReference type="EMBL" id="CAJOBA010001072">
    <property type="protein sequence ID" value="CAF3574494.1"/>
    <property type="molecule type" value="Genomic_DNA"/>
</dbReference>
<dbReference type="GO" id="GO:0005730">
    <property type="term" value="C:nucleolus"/>
    <property type="evidence" value="ECO:0007669"/>
    <property type="project" value="UniProtKB-SubCell"/>
</dbReference>
<feature type="domain" description="Fcf2 pre-rRNA processing C-terminal" evidence="4">
    <location>
        <begin position="77"/>
        <end position="170"/>
    </location>
</feature>
<dbReference type="InterPro" id="IPR014810">
    <property type="entry name" value="Fcf2_C"/>
</dbReference>
<dbReference type="Proteomes" id="UP000663829">
    <property type="component" value="Unassembled WGS sequence"/>
</dbReference>
<name>A0A813ZNH5_9BILA</name>
<dbReference type="GO" id="GO:0006396">
    <property type="term" value="P:RNA processing"/>
    <property type="evidence" value="ECO:0007669"/>
    <property type="project" value="TreeGrafter"/>
</dbReference>
<dbReference type="EMBL" id="CAJNOK010001072">
    <property type="protein sequence ID" value="CAF0791839.1"/>
    <property type="molecule type" value="Genomic_DNA"/>
</dbReference>
<dbReference type="Proteomes" id="UP000682733">
    <property type="component" value="Unassembled WGS sequence"/>
</dbReference>
<protein>
    <recommendedName>
        <fullName evidence="4">Fcf2 pre-rRNA processing C-terminal domain-containing protein</fullName>
    </recommendedName>
</protein>
<comment type="subcellular location">
    <subcellularLocation>
        <location evidence="1">Nucleus</location>
        <location evidence="1">Nucleolus</location>
    </subcellularLocation>
</comment>
<sequence>MSRLHEIDPGIVVKTYDILNSDAKKSISRSSNIVSALTTSQLIPETILTNDYISKNEVPPYDERKREVKRKRQIEKDKTKGKNWYNLPATELTEEKKNDLLAIQMRGGLYADKFFKKGSDIKGLPKYFQTGTVIDSPADFYRRIPNKDRKKTILEELYSDAKVKKFSRKRYTEIKERNRRRIGATKHMKRLKKQKK</sequence>
<dbReference type="Pfam" id="PF08698">
    <property type="entry name" value="Fcf2"/>
    <property type="match status" value="1"/>
</dbReference>
<organism evidence="6 9">
    <name type="scientific">Didymodactylos carnosus</name>
    <dbReference type="NCBI Taxonomy" id="1234261"/>
    <lineage>
        <taxon>Eukaryota</taxon>
        <taxon>Metazoa</taxon>
        <taxon>Spiralia</taxon>
        <taxon>Gnathifera</taxon>
        <taxon>Rotifera</taxon>
        <taxon>Eurotatoria</taxon>
        <taxon>Bdelloidea</taxon>
        <taxon>Philodinida</taxon>
        <taxon>Philodinidae</taxon>
        <taxon>Didymodactylos</taxon>
    </lineage>
</organism>
<dbReference type="GO" id="GO:0003723">
    <property type="term" value="F:RNA binding"/>
    <property type="evidence" value="ECO:0007669"/>
    <property type="project" value="TreeGrafter"/>
</dbReference>
<evidence type="ECO:0000259" key="4">
    <source>
        <dbReference type="Pfam" id="PF08698"/>
    </source>
</evidence>
<dbReference type="OrthoDB" id="427886at2759"/>